<keyword evidence="4" id="KW-1003">Cell membrane</keyword>
<proteinExistence type="inferred from homology"/>
<feature type="domain" description="TonB C-terminal" evidence="10">
    <location>
        <begin position="133"/>
        <end position="223"/>
    </location>
</feature>
<dbReference type="InterPro" id="IPR006260">
    <property type="entry name" value="TonB/TolA_C"/>
</dbReference>
<dbReference type="InterPro" id="IPR051045">
    <property type="entry name" value="TonB-dependent_transducer"/>
</dbReference>
<evidence type="ECO:0000256" key="1">
    <source>
        <dbReference type="ARBA" id="ARBA00004383"/>
    </source>
</evidence>
<evidence type="ECO:0000256" key="6">
    <source>
        <dbReference type="ARBA" id="ARBA00022692"/>
    </source>
</evidence>
<evidence type="ECO:0000256" key="2">
    <source>
        <dbReference type="ARBA" id="ARBA00006555"/>
    </source>
</evidence>
<evidence type="ECO:0000256" key="7">
    <source>
        <dbReference type="ARBA" id="ARBA00022927"/>
    </source>
</evidence>
<comment type="subcellular location">
    <subcellularLocation>
        <location evidence="1">Cell inner membrane</location>
        <topology evidence="1">Single-pass membrane protein</topology>
        <orientation evidence="1">Periplasmic side</orientation>
    </subcellularLocation>
</comment>
<dbReference type="PANTHER" id="PTHR33446">
    <property type="entry name" value="PROTEIN TONB-RELATED"/>
    <property type="match status" value="1"/>
</dbReference>
<gene>
    <name evidence="11" type="ORF">WI372_10240</name>
</gene>
<evidence type="ECO:0000259" key="10">
    <source>
        <dbReference type="PROSITE" id="PS52015"/>
    </source>
</evidence>
<evidence type="ECO:0000256" key="4">
    <source>
        <dbReference type="ARBA" id="ARBA00022475"/>
    </source>
</evidence>
<accession>A0ABU9E9L2</accession>
<reference evidence="11 12" key="1">
    <citation type="submission" date="2024-02" db="EMBL/GenBank/DDBJ databases">
        <title>A novel Gemmatimonadota bacterium.</title>
        <authorList>
            <person name="Du Z.-J."/>
            <person name="Ye Y.-Q."/>
        </authorList>
    </citation>
    <scope>NUCLEOTIDE SEQUENCE [LARGE SCALE GENOMIC DNA]</scope>
    <source>
        <strain evidence="11 12">DH-20</strain>
    </source>
</reference>
<dbReference type="PROSITE" id="PS52015">
    <property type="entry name" value="TONB_CTD"/>
    <property type="match status" value="1"/>
</dbReference>
<keyword evidence="5" id="KW-0997">Cell inner membrane</keyword>
<organism evidence="11 12">
    <name type="scientific">Gaopeijia maritima</name>
    <dbReference type="NCBI Taxonomy" id="3119007"/>
    <lineage>
        <taxon>Bacteria</taxon>
        <taxon>Pseudomonadati</taxon>
        <taxon>Gemmatimonadota</taxon>
        <taxon>Longimicrobiia</taxon>
        <taxon>Gaopeijiales</taxon>
        <taxon>Gaopeijiaceae</taxon>
        <taxon>Gaopeijia</taxon>
    </lineage>
</organism>
<keyword evidence="3" id="KW-0813">Transport</keyword>
<dbReference type="Gene3D" id="3.30.1150.10">
    <property type="match status" value="1"/>
</dbReference>
<evidence type="ECO:0000256" key="9">
    <source>
        <dbReference type="ARBA" id="ARBA00023136"/>
    </source>
</evidence>
<evidence type="ECO:0000313" key="11">
    <source>
        <dbReference type="EMBL" id="MEK9501354.1"/>
    </source>
</evidence>
<dbReference type="InterPro" id="IPR037682">
    <property type="entry name" value="TonB_C"/>
</dbReference>
<keyword evidence="8" id="KW-1133">Transmembrane helix</keyword>
<evidence type="ECO:0000256" key="5">
    <source>
        <dbReference type="ARBA" id="ARBA00022519"/>
    </source>
</evidence>
<keyword evidence="12" id="KW-1185">Reference proteome</keyword>
<dbReference type="NCBIfam" id="TIGR01352">
    <property type="entry name" value="tonB_Cterm"/>
    <property type="match status" value="1"/>
</dbReference>
<keyword evidence="9" id="KW-0472">Membrane</keyword>
<name>A0ABU9E9L2_9BACT</name>
<dbReference type="SUPFAM" id="SSF74653">
    <property type="entry name" value="TolA/TonB C-terminal domain"/>
    <property type="match status" value="1"/>
</dbReference>
<evidence type="ECO:0000256" key="8">
    <source>
        <dbReference type="ARBA" id="ARBA00022989"/>
    </source>
</evidence>
<dbReference type="EMBL" id="JBBHLI010000005">
    <property type="protein sequence ID" value="MEK9501354.1"/>
    <property type="molecule type" value="Genomic_DNA"/>
</dbReference>
<comment type="caution">
    <text evidence="11">The sequence shown here is derived from an EMBL/GenBank/DDBJ whole genome shotgun (WGS) entry which is preliminary data.</text>
</comment>
<dbReference type="Pfam" id="PF03544">
    <property type="entry name" value="TonB_C"/>
    <property type="match status" value="1"/>
</dbReference>
<sequence length="223" mass="24218">MTHDDTPRPIAHPSANDQLKRGWNDRVWGSMIAAVVIHFAVLQGWPTMTAADVSFASEVLEAITVPEVDIPPPPESIRRPAAPVIGDAAMVDDVTMPVFEWDAIPDTPPPPPTTAEGSSGGETAFSPYTVSPAIINRDEVARALDREYPQILKNAGIQGTVRVGFHIDEGGRVVDWRLVQGSGHDGLDDAALAVADVMRFSPALNRDKKVAVWVEFPIQFRVR</sequence>
<comment type="similarity">
    <text evidence="2">Belongs to the TonB family.</text>
</comment>
<evidence type="ECO:0000256" key="3">
    <source>
        <dbReference type="ARBA" id="ARBA00022448"/>
    </source>
</evidence>
<dbReference type="Proteomes" id="UP001484239">
    <property type="component" value="Unassembled WGS sequence"/>
</dbReference>
<protein>
    <submittedName>
        <fullName evidence="11">Energy transducer TonB</fullName>
    </submittedName>
</protein>
<keyword evidence="6" id="KW-0812">Transmembrane</keyword>
<keyword evidence="7" id="KW-0653">Protein transport</keyword>
<evidence type="ECO:0000313" key="12">
    <source>
        <dbReference type="Proteomes" id="UP001484239"/>
    </source>
</evidence>
<dbReference type="RefSeq" id="WP_405286843.1">
    <property type="nucleotide sequence ID" value="NZ_JBBHLI010000005.1"/>
</dbReference>